<dbReference type="SUPFAM" id="SSF48695">
    <property type="entry name" value="Multiheme cytochromes"/>
    <property type="match status" value="1"/>
</dbReference>
<proteinExistence type="predicted"/>
<organism evidence="1 2">
    <name type="scientific">Haliangium ochraceum (strain DSM 14365 / JCM 11303 / SMP-2)</name>
    <dbReference type="NCBI Taxonomy" id="502025"/>
    <lineage>
        <taxon>Bacteria</taxon>
        <taxon>Pseudomonadati</taxon>
        <taxon>Myxococcota</taxon>
        <taxon>Polyangia</taxon>
        <taxon>Haliangiales</taxon>
        <taxon>Kofleriaceae</taxon>
        <taxon>Haliangium</taxon>
    </lineage>
</organism>
<evidence type="ECO:0000313" key="2">
    <source>
        <dbReference type="Proteomes" id="UP000001880"/>
    </source>
</evidence>
<protein>
    <submittedName>
        <fullName evidence="1">Uncharacterized protein</fullName>
    </submittedName>
</protein>
<gene>
    <name evidence="1" type="ordered locus">Hoch_2714</name>
</gene>
<dbReference type="PANTHER" id="PTHR39425:SF1">
    <property type="entry name" value="CYTOCHROME C7-LIKE DOMAIN-CONTAINING PROTEIN"/>
    <property type="match status" value="1"/>
</dbReference>
<dbReference type="OrthoDB" id="9814800at2"/>
<dbReference type="Gene3D" id="3.90.10.10">
    <property type="entry name" value="Cytochrome C3"/>
    <property type="match status" value="2"/>
</dbReference>
<dbReference type="InterPro" id="IPR036280">
    <property type="entry name" value="Multihaem_cyt_sf"/>
</dbReference>
<dbReference type="EMBL" id="CP001804">
    <property type="protein sequence ID" value="ACY15243.1"/>
    <property type="molecule type" value="Genomic_DNA"/>
</dbReference>
<dbReference type="eggNOG" id="COG3880">
    <property type="taxonomic scope" value="Bacteria"/>
</dbReference>
<name>D0LN66_HALO1</name>
<keyword evidence="2" id="KW-1185">Reference proteome</keyword>
<dbReference type="CDD" id="cd08168">
    <property type="entry name" value="Cytochrom_C3"/>
    <property type="match status" value="1"/>
</dbReference>
<dbReference type="Proteomes" id="UP000001880">
    <property type="component" value="Chromosome"/>
</dbReference>
<accession>D0LN66</accession>
<reference evidence="1 2" key="1">
    <citation type="journal article" date="2010" name="Stand. Genomic Sci.">
        <title>Complete genome sequence of Haliangium ochraceum type strain (SMP-2).</title>
        <authorList>
            <consortium name="US DOE Joint Genome Institute (JGI-PGF)"/>
            <person name="Ivanova N."/>
            <person name="Daum C."/>
            <person name="Lang E."/>
            <person name="Abt B."/>
            <person name="Kopitz M."/>
            <person name="Saunders E."/>
            <person name="Lapidus A."/>
            <person name="Lucas S."/>
            <person name="Glavina Del Rio T."/>
            <person name="Nolan M."/>
            <person name="Tice H."/>
            <person name="Copeland A."/>
            <person name="Cheng J.F."/>
            <person name="Chen F."/>
            <person name="Bruce D."/>
            <person name="Goodwin L."/>
            <person name="Pitluck S."/>
            <person name="Mavromatis K."/>
            <person name="Pati A."/>
            <person name="Mikhailova N."/>
            <person name="Chen A."/>
            <person name="Palaniappan K."/>
            <person name="Land M."/>
            <person name="Hauser L."/>
            <person name="Chang Y.J."/>
            <person name="Jeffries C.D."/>
            <person name="Detter J.C."/>
            <person name="Brettin T."/>
            <person name="Rohde M."/>
            <person name="Goker M."/>
            <person name="Bristow J."/>
            <person name="Markowitz V."/>
            <person name="Eisen J.A."/>
            <person name="Hugenholtz P."/>
            <person name="Kyrpides N.C."/>
            <person name="Klenk H.P."/>
        </authorList>
    </citation>
    <scope>NUCLEOTIDE SEQUENCE [LARGE SCALE GENOMIC DNA]</scope>
    <source>
        <strain evidence="2">DSM 14365 / CIP 107738 / JCM 11303 / AJ 13395 / SMP-2</strain>
    </source>
</reference>
<dbReference type="RefSeq" id="WP_012827851.1">
    <property type="nucleotide sequence ID" value="NC_013440.1"/>
</dbReference>
<dbReference type="STRING" id="502025.Hoch_2714"/>
<dbReference type="HOGENOM" id="CLU_077373_0_0_7"/>
<dbReference type="PANTHER" id="PTHR39425">
    <property type="entry name" value="LIPOPROTEIN CYTOCHROME C"/>
    <property type="match status" value="1"/>
</dbReference>
<dbReference type="KEGG" id="hoh:Hoch_2714"/>
<dbReference type="AlphaFoldDB" id="D0LN66"/>
<sequence>MAALFSPRSTTVLRLALLAAGATLAALVVGPMLYVRSGYFTGVGVGVEQPVEFDHRHHVRDAGIPCLYCHSGAETSSSAGVPATAVCMGCHAQIWTTSPLLAPVRESFFGDRPIRWNRVHRLPDFAFFHHGIHVQSGVDCSECHGRVGDMAHVYRVAPLSMAWCLDCHRERGEQPRSTPDARTGLRGQVFTASRVPAPIPQPVPRQLTCSACHR</sequence>
<evidence type="ECO:0000313" key="1">
    <source>
        <dbReference type="EMBL" id="ACY15243.1"/>
    </source>
</evidence>